<evidence type="ECO:0000313" key="4">
    <source>
        <dbReference type="EMBL" id="NEE17098.1"/>
    </source>
</evidence>
<accession>A0A6G3XH10</accession>
<evidence type="ECO:0000256" key="1">
    <source>
        <dbReference type="ARBA" id="ARBA00022676"/>
    </source>
</evidence>
<feature type="domain" description="Glycosyltransferase subfamily 4-like N-terminal" evidence="3">
    <location>
        <begin position="10"/>
        <end position="111"/>
    </location>
</feature>
<comment type="caution">
    <text evidence="4">The sequence shown here is derived from an EMBL/GenBank/DDBJ whole genome shotgun (WGS) entry which is preliminary data.</text>
</comment>
<feature type="non-terminal residue" evidence="4">
    <location>
        <position position="146"/>
    </location>
</feature>
<protein>
    <submittedName>
        <fullName evidence="4">Glycosyltransferase family 4 protein</fullName>
    </submittedName>
</protein>
<dbReference type="GO" id="GO:0016757">
    <property type="term" value="F:glycosyltransferase activity"/>
    <property type="evidence" value="ECO:0007669"/>
    <property type="project" value="UniProtKB-KW"/>
</dbReference>
<dbReference type="EMBL" id="JAAGMN010006559">
    <property type="protein sequence ID" value="NEE17098.1"/>
    <property type="molecule type" value="Genomic_DNA"/>
</dbReference>
<reference evidence="4" key="1">
    <citation type="submission" date="2020-01" db="EMBL/GenBank/DDBJ databases">
        <title>Insect and environment-associated Actinomycetes.</title>
        <authorList>
            <person name="Currrie C."/>
            <person name="Chevrette M."/>
            <person name="Carlson C."/>
            <person name="Stubbendieck R."/>
            <person name="Wendt-Pienkowski E."/>
        </authorList>
    </citation>
    <scope>NUCLEOTIDE SEQUENCE</scope>
    <source>
        <strain evidence="4">SID7499</strain>
    </source>
</reference>
<gene>
    <name evidence="4" type="ORF">G3M58_62850</name>
</gene>
<keyword evidence="2 4" id="KW-0808">Transferase</keyword>
<dbReference type="SUPFAM" id="SSF53756">
    <property type="entry name" value="UDP-Glycosyltransferase/glycogen phosphorylase"/>
    <property type="match status" value="1"/>
</dbReference>
<dbReference type="Gene3D" id="3.40.50.2000">
    <property type="entry name" value="Glycogen Phosphorylase B"/>
    <property type="match status" value="2"/>
</dbReference>
<name>A0A6G3XH10_9ACTN</name>
<organism evidence="4">
    <name type="scientific">Streptomyces sp. SID7499</name>
    <dbReference type="NCBI Taxonomy" id="2706086"/>
    <lineage>
        <taxon>Bacteria</taxon>
        <taxon>Bacillati</taxon>
        <taxon>Actinomycetota</taxon>
        <taxon>Actinomycetes</taxon>
        <taxon>Kitasatosporales</taxon>
        <taxon>Streptomycetaceae</taxon>
        <taxon>Streptomyces</taxon>
    </lineage>
</organism>
<proteinExistence type="predicted"/>
<sequence length="146" mass="15900">GAGWKPDDKNRYSRLIDERAAAYLKSADADVVIATAPAAIALVAALGTGRYITLGQAHTHYHHQSRASRQMLDLAIPRLDGFVTVTSKDAQTHRDAYGAVGTDFHAVPNAVTGTFMRSDVRESRIVTASGRMVDWKRFDLLVDAFG</sequence>
<evidence type="ECO:0000256" key="2">
    <source>
        <dbReference type="ARBA" id="ARBA00022679"/>
    </source>
</evidence>
<keyword evidence="1" id="KW-0328">Glycosyltransferase</keyword>
<dbReference type="Pfam" id="PF13439">
    <property type="entry name" value="Glyco_transf_4"/>
    <property type="match status" value="1"/>
</dbReference>
<feature type="non-terminal residue" evidence="4">
    <location>
        <position position="1"/>
    </location>
</feature>
<evidence type="ECO:0000259" key="3">
    <source>
        <dbReference type="Pfam" id="PF13439"/>
    </source>
</evidence>
<dbReference type="AlphaFoldDB" id="A0A6G3XH10"/>
<dbReference type="InterPro" id="IPR028098">
    <property type="entry name" value="Glyco_trans_4-like_N"/>
</dbReference>